<dbReference type="AlphaFoldDB" id="A0A8J3V6F5"/>
<evidence type="ECO:0000256" key="3">
    <source>
        <dbReference type="ARBA" id="ARBA00022630"/>
    </source>
</evidence>
<dbReference type="Gene3D" id="1.20.140.10">
    <property type="entry name" value="Butyryl-CoA Dehydrogenase, subunit A, domain 3"/>
    <property type="match status" value="1"/>
</dbReference>
<comment type="cofactor">
    <cofactor evidence="1">
        <name>FAD</name>
        <dbReference type="ChEBI" id="CHEBI:57692"/>
    </cofactor>
</comment>
<evidence type="ECO:0000313" key="8">
    <source>
        <dbReference type="EMBL" id="GII55801.1"/>
    </source>
</evidence>
<keyword evidence="3" id="KW-0285">Flavoprotein</keyword>
<evidence type="ECO:0000259" key="6">
    <source>
        <dbReference type="Pfam" id="PF00441"/>
    </source>
</evidence>
<keyword evidence="5" id="KW-0560">Oxidoreductase</keyword>
<evidence type="ECO:0000256" key="2">
    <source>
        <dbReference type="ARBA" id="ARBA00009347"/>
    </source>
</evidence>
<dbReference type="EMBL" id="BOOR01000030">
    <property type="protein sequence ID" value="GII55801.1"/>
    <property type="molecule type" value="Genomic_DNA"/>
</dbReference>
<dbReference type="InterPro" id="IPR013786">
    <property type="entry name" value="AcylCoA_DH/ox_N"/>
</dbReference>
<evidence type="ECO:0000256" key="4">
    <source>
        <dbReference type="ARBA" id="ARBA00022827"/>
    </source>
</evidence>
<dbReference type="GO" id="GO:0003995">
    <property type="term" value="F:acyl-CoA dehydrogenase activity"/>
    <property type="evidence" value="ECO:0007669"/>
    <property type="project" value="TreeGrafter"/>
</dbReference>
<dbReference type="GO" id="GO:0050660">
    <property type="term" value="F:flavin adenine dinucleotide binding"/>
    <property type="evidence" value="ECO:0007669"/>
    <property type="project" value="InterPro"/>
</dbReference>
<dbReference type="RefSeq" id="WP_203945991.1">
    <property type="nucleotide sequence ID" value="NZ_BOOR01000030.1"/>
</dbReference>
<protein>
    <submittedName>
        <fullName evidence="8">Acyl-CoA dehydrogenase</fullName>
    </submittedName>
</protein>
<dbReference type="Proteomes" id="UP000605992">
    <property type="component" value="Unassembled WGS sequence"/>
</dbReference>
<dbReference type="Gene3D" id="1.10.540.10">
    <property type="entry name" value="Acyl-CoA dehydrogenase/oxidase, N-terminal domain"/>
    <property type="match status" value="1"/>
</dbReference>
<dbReference type="Pfam" id="PF02771">
    <property type="entry name" value="Acyl-CoA_dh_N"/>
    <property type="match status" value="1"/>
</dbReference>
<name>A0A8J3V6F5_9ACTN</name>
<dbReference type="Gene3D" id="2.40.110.10">
    <property type="entry name" value="Butyryl-CoA Dehydrogenase, subunit A, domain 2"/>
    <property type="match status" value="1"/>
</dbReference>
<dbReference type="InterPro" id="IPR009075">
    <property type="entry name" value="AcylCo_DH/oxidase_C"/>
</dbReference>
<dbReference type="InterPro" id="IPR046373">
    <property type="entry name" value="Acyl-CoA_Oxase/DH_mid-dom_sf"/>
</dbReference>
<comment type="caution">
    <text evidence="8">The sequence shown here is derived from an EMBL/GenBank/DDBJ whole genome shotgun (WGS) entry which is preliminary data.</text>
</comment>
<dbReference type="SUPFAM" id="SSF56645">
    <property type="entry name" value="Acyl-CoA dehydrogenase NM domain-like"/>
    <property type="match status" value="1"/>
</dbReference>
<evidence type="ECO:0000256" key="5">
    <source>
        <dbReference type="ARBA" id="ARBA00023002"/>
    </source>
</evidence>
<accession>A0A8J3V6F5</accession>
<proteinExistence type="inferred from homology"/>
<evidence type="ECO:0000313" key="9">
    <source>
        <dbReference type="Proteomes" id="UP000605992"/>
    </source>
</evidence>
<feature type="domain" description="Acyl-CoA dehydrogenase/oxidase C-terminal" evidence="6">
    <location>
        <begin position="224"/>
        <end position="354"/>
    </location>
</feature>
<dbReference type="Pfam" id="PF00441">
    <property type="entry name" value="Acyl-CoA_dh_1"/>
    <property type="match status" value="1"/>
</dbReference>
<dbReference type="InterPro" id="IPR009100">
    <property type="entry name" value="AcylCoA_DH/oxidase_NM_dom_sf"/>
</dbReference>
<sequence length="356" mass="36614">MDFNLDETQAELRTLASGVLGREAAPARIEAHEKSGRPYDAGAWKALAQAGLLGACLPEEAGGAGLGAAEMAVILREAGAHVAPVPVLPSLVTALVVARYGTAAQREALTPLADGEAVLTFGPREPGAGLSEPPTAVASGGRITGRMSLVAYAAQAAKILVPAQVEGAGVGLFLVEPEAVAVQDMPLSTGEPGAVITLDGSPGEAVGEPDGTAWEALRLHTLAGVTATASGVLAGALNLTTEYIRTRRQFDRVLAEFQAVTMQIADVYIAGRALDVAMWSGAWRLAEGLPAEEDLAIAAYHAAGPALEALYTCQHLHGGIGLDVTYPLHRYFAWGKNAAHLLGGEQAQLDLIGALV</sequence>
<evidence type="ECO:0000259" key="7">
    <source>
        <dbReference type="Pfam" id="PF02771"/>
    </source>
</evidence>
<evidence type="ECO:0000256" key="1">
    <source>
        <dbReference type="ARBA" id="ARBA00001974"/>
    </source>
</evidence>
<keyword evidence="9" id="KW-1185">Reference proteome</keyword>
<gene>
    <name evidence="8" type="ORF">Pth03_41900</name>
</gene>
<dbReference type="InterPro" id="IPR037069">
    <property type="entry name" value="AcylCoA_DH/ox_N_sf"/>
</dbReference>
<keyword evidence="4" id="KW-0274">FAD</keyword>
<feature type="domain" description="Acyl-CoA dehydrogenase/oxidase N-terminal" evidence="7">
    <location>
        <begin position="7"/>
        <end position="116"/>
    </location>
</feature>
<dbReference type="PANTHER" id="PTHR43884:SF20">
    <property type="entry name" value="ACYL-COA DEHYDROGENASE FADE28"/>
    <property type="match status" value="1"/>
</dbReference>
<dbReference type="PANTHER" id="PTHR43884">
    <property type="entry name" value="ACYL-COA DEHYDROGENASE"/>
    <property type="match status" value="1"/>
</dbReference>
<dbReference type="InterPro" id="IPR036250">
    <property type="entry name" value="AcylCo_DH-like_C"/>
</dbReference>
<organism evidence="8 9">
    <name type="scientific">Planotetraspora thailandica</name>
    <dbReference type="NCBI Taxonomy" id="487172"/>
    <lineage>
        <taxon>Bacteria</taxon>
        <taxon>Bacillati</taxon>
        <taxon>Actinomycetota</taxon>
        <taxon>Actinomycetes</taxon>
        <taxon>Streptosporangiales</taxon>
        <taxon>Streptosporangiaceae</taxon>
        <taxon>Planotetraspora</taxon>
    </lineage>
</organism>
<comment type="similarity">
    <text evidence="2">Belongs to the acyl-CoA dehydrogenase family.</text>
</comment>
<dbReference type="SUPFAM" id="SSF47203">
    <property type="entry name" value="Acyl-CoA dehydrogenase C-terminal domain-like"/>
    <property type="match status" value="1"/>
</dbReference>
<reference evidence="8" key="1">
    <citation type="submission" date="2021-01" db="EMBL/GenBank/DDBJ databases">
        <title>Whole genome shotgun sequence of Planotetraspora thailandica NBRC 104271.</title>
        <authorList>
            <person name="Komaki H."/>
            <person name="Tamura T."/>
        </authorList>
    </citation>
    <scope>NUCLEOTIDE SEQUENCE</scope>
    <source>
        <strain evidence="8">NBRC 104271</strain>
    </source>
</reference>